<dbReference type="InterPro" id="IPR012347">
    <property type="entry name" value="Ferritin-like"/>
</dbReference>
<dbReference type="InterPro" id="IPR025419">
    <property type="entry name" value="DUF4142"/>
</dbReference>
<accession>A0ABW0IBU6</accession>
<keyword evidence="3" id="KW-1185">Reference proteome</keyword>
<protein>
    <submittedName>
        <fullName evidence="2">DUF4142 domain-containing protein</fullName>
    </submittedName>
</protein>
<organism evidence="2 3">
    <name type="scientific">Larkinella bovis</name>
    <dbReference type="NCBI Taxonomy" id="683041"/>
    <lineage>
        <taxon>Bacteria</taxon>
        <taxon>Pseudomonadati</taxon>
        <taxon>Bacteroidota</taxon>
        <taxon>Cytophagia</taxon>
        <taxon>Cytophagales</taxon>
        <taxon>Spirosomataceae</taxon>
        <taxon>Larkinella</taxon>
    </lineage>
</organism>
<dbReference type="EMBL" id="JBHSMA010000003">
    <property type="protein sequence ID" value="MFC5410028.1"/>
    <property type="molecule type" value="Genomic_DNA"/>
</dbReference>
<dbReference type="PANTHER" id="PTHR38593">
    <property type="entry name" value="BLR2558 PROTEIN"/>
    <property type="match status" value="1"/>
</dbReference>
<proteinExistence type="predicted"/>
<name>A0ABW0IBU6_9BACT</name>
<dbReference type="RefSeq" id="WP_379844921.1">
    <property type="nucleotide sequence ID" value="NZ_JBHSMA010000003.1"/>
</dbReference>
<evidence type="ECO:0000313" key="2">
    <source>
        <dbReference type="EMBL" id="MFC5410028.1"/>
    </source>
</evidence>
<gene>
    <name evidence="2" type="ORF">ACFPMF_11960</name>
</gene>
<feature type="domain" description="DUF4142" evidence="1">
    <location>
        <begin position="99"/>
        <end position="234"/>
    </location>
</feature>
<reference evidence="3" key="1">
    <citation type="journal article" date="2019" name="Int. J. Syst. Evol. Microbiol.">
        <title>The Global Catalogue of Microorganisms (GCM) 10K type strain sequencing project: providing services to taxonomists for standard genome sequencing and annotation.</title>
        <authorList>
            <consortium name="The Broad Institute Genomics Platform"/>
            <consortium name="The Broad Institute Genome Sequencing Center for Infectious Disease"/>
            <person name="Wu L."/>
            <person name="Ma J."/>
        </authorList>
    </citation>
    <scope>NUCLEOTIDE SEQUENCE [LARGE SCALE GENOMIC DNA]</scope>
    <source>
        <strain evidence="3">CCUG 55250</strain>
    </source>
</reference>
<comment type="caution">
    <text evidence="2">The sequence shown here is derived from an EMBL/GenBank/DDBJ whole genome shotgun (WGS) entry which is preliminary data.</text>
</comment>
<sequence>MTTYRRSILSQNRVELVHYLIPETYLFRKKVWPLDNIQEHSLLPAVLKRVNLNSAIMKKISLSLLLLLSAWTFSCNSTSNKDSAEQAEEANEMKNAPEDDSEFMVKAASGGMMEVELGNLAQQKAQSKAVKDFGAMMVSDHSKANEELKALAASKNLTIPATLSDDHQQHVNDLSKLSGAEFDKEYVKMMVDDHKEDIDLFKEASFDAKDADIKAFAGKTLPTLQKHYDAVKAIQDGMK</sequence>
<dbReference type="Proteomes" id="UP001596106">
    <property type="component" value="Unassembled WGS sequence"/>
</dbReference>
<dbReference type="Gene3D" id="1.20.1260.10">
    <property type="match status" value="1"/>
</dbReference>
<evidence type="ECO:0000313" key="3">
    <source>
        <dbReference type="Proteomes" id="UP001596106"/>
    </source>
</evidence>
<dbReference type="Pfam" id="PF13628">
    <property type="entry name" value="DUF4142"/>
    <property type="match status" value="1"/>
</dbReference>
<dbReference type="PANTHER" id="PTHR38593:SF1">
    <property type="entry name" value="BLR2558 PROTEIN"/>
    <property type="match status" value="1"/>
</dbReference>
<evidence type="ECO:0000259" key="1">
    <source>
        <dbReference type="Pfam" id="PF13628"/>
    </source>
</evidence>